<keyword evidence="6 7" id="KW-0694">RNA-binding</keyword>
<evidence type="ECO:0000256" key="4">
    <source>
        <dbReference type="ARBA" id="ARBA00022679"/>
    </source>
</evidence>
<dbReference type="GO" id="GO:0005829">
    <property type="term" value="C:cytosol"/>
    <property type="evidence" value="ECO:0007669"/>
    <property type="project" value="TreeGrafter"/>
</dbReference>
<organism evidence="11 12">
    <name type="scientific">Bowdeniella nasicola</name>
    <dbReference type="NCBI Taxonomy" id="208480"/>
    <lineage>
        <taxon>Bacteria</taxon>
        <taxon>Bacillati</taxon>
        <taxon>Actinomycetota</taxon>
        <taxon>Actinomycetes</taxon>
        <taxon>Actinomycetales</taxon>
        <taxon>Actinomycetaceae</taxon>
        <taxon>Bowdeniella</taxon>
    </lineage>
</organism>
<name>A0A1H4A881_9ACTO</name>
<keyword evidence="12" id="KW-1185">Reference proteome</keyword>
<dbReference type="InterPro" id="IPR029063">
    <property type="entry name" value="SAM-dependent_MTases_sf"/>
</dbReference>
<accession>A0A1H4A881</accession>
<dbReference type="AlphaFoldDB" id="A0A1H4A881"/>
<comment type="subcellular location">
    <subcellularLocation>
        <location evidence="7">Cytoplasm</location>
    </subcellularLocation>
</comment>
<dbReference type="PROSITE" id="PS51689">
    <property type="entry name" value="SAM_RNA_A_N6_MT"/>
    <property type="match status" value="1"/>
</dbReference>
<dbReference type="InterPro" id="IPR023165">
    <property type="entry name" value="rRNA_Ade_diMease-like_C"/>
</dbReference>
<dbReference type="SMART" id="SM00650">
    <property type="entry name" value="rADc"/>
    <property type="match status" value="1"/>
</dbReference>
<dbReference type="RefSeq" id="WP_261977058.1">
    <property type="nucleotide sequence ID" value="NZ_FNQV01000007.1"/>
</dbReference>
<feature type="binding site" evidence="7 8">
    <location>
        <position position="56"/>
    </location>
    <ligand>
        <name>S-adenosyl-L-methionine</name>
        <dbReference type="ChEBI" id="CHEBI:59789"/>
    </ligand>
</feature>
<keyword evidence="5 7" id="KW-0949">S-adenosyl-L-methionine</keyword>
<reference evidence="12" key="1">
    <citation type="submission" date="2016-10" db="EMBL/GenBank/DDBJ databases">
        <authorList>
            <person name="Varghese N."/>
            <person name="Submissions S."/>
        </authorList>
    </citation>
    <scope>NUCLEOTIDE SEQUENCE [LARGE SCALE GENOMIC DNA]</scope>
    <source>
        <strain evidence="12">KPR-1</strain>
    </source>
</reference>
<evidence type="ECO:0000256" key="3">
    <source>
        <dbReference type="ARBA" id="ARBA00022603"/>
    </source>
</evidence>
<evidence type="ECO:0000313" key="12">
    <source>
        <dbReference type="Proteomes" id="UP000199288"/>
    </source>
</evidence>
<keyword evidence="4 7" id="KW-0808">Transferase</keyword>
<dbReference type="SUPFAM" id="SSF53335">
    <property type="entry name" value="S-adenosyl-L-methionine-dependent methyltransferases"/>
    <property type="match status" value="2"/>
</dbReference>
<keyword evidence="2 7" id="KW-0698">rRNA processing</keyword>
<protein>
    <recommendedName>
        <fullName evidence="7">Ribosomal RNA small subunit methyltransferase A</fullName>
        <ecNumber evidence="7">2.1.1.182</ecNumber>
    </recommendedName>
    <alternativeName>
        <fullName evidence="7">16S rRNA (adenine(1518)-N(6)/adenine(1519)-N(6))-dimethyltransferase</fullName>
    </alternativeName>
    <alternativeName>
        <fullName evidence="7">16S rRNA dimethyladenosine transferase</fullName>
    </alternativeName>
    <alternativeName>
        <fullName evidence="7">16S rRNA dimethylase</fullName>
    </alternativeName>
    <alternativeName>
        <fullName evidence="7">S-adenosylmethionine-6-N', N'-adenosyl(rRNA) dimethyltransferase</fullName>
    </alternativeName>
</protein>
<feature type="binding site" evidence="7 8">
    <location>
        <position position="77"/>
    </location>
    <ligand>
        <name>S-adenosyl-L-methionine</name>
        <dbReference type="ChEBI" id="CHEBI:59789"/>
    </ligand>
</feature>
<evidence type="ECO:0000256" key="6">
    <source>
        <dbReference type="ARBA" id="ARBA00022884"/>
    </source>
</evidence>
<evidence type="ECO:0000259" key="10">
    <source>
        <dbReference type="SMART" id="SM00650"/>
    </source>
</evidence>
<feature type="binding site" evidence="7 8">
    <location>
        <position position="29"/>
    </location>
    <ligand>
        <name>S-adenosyl-L-methionine</name>
        <dbReference type="ChEBI" id="CHEBI:59789"/>
    </ligand>
</feature>
<proteinExistence type="inferred from homology"/>
<feature type="region of interest" description="Disordered" evidence="9">
    <location>
        <begin position="277"/>
        <end position="302"/>
    </location>
</feature>
<dbReference type="InterPro" id="IPR020596">
    <property type="entry name" value="rRNA_Ade_Mease_Trfase_CS"/>
</dbReference>
<evidence type="ECO:0000256" key="8">
    <source>
        <dbReference type="PROSITE-ProRule" id="PRU01026"/>
    </source>
</evidence>
<evidence type="ECO:0000256" key="1">
    <source>
        <dbReference type="ARBA" id="ARBA00022490"/>
    </source>
</evidence>
<dbReference type="InterPro" id="IPR011530">
    <property type="entry name" value="rRNA_adenine_dimethylase"/>
</dbReference>
<dbReference type="PANTHER" id="PTHR11727:SF7">
    <property type="entry name" value="DIMETHYLADENOSINE TRANSFERASE-RELATED"/>
    <property type="match status" value="1"/>
</dbReference>
<evidence type="ECO:0000313" key="11">
    <source>
        <dbReference type="EMBL" id="SEA32353.1"/>
    </source>
</evidence>
<dbReference type="NCBIfam" id="TIGR00755">
    <property type="entry name" value="ksgA"/>
    <property type="match status" value="1"/>
</dbReference>
<dbReference type="PANTHER" id="PTHR11727">
    <property type="entry name" value="DIMETHYLADENOSINE TRANSFERASE"/>
    <property type="match status" value="1"/>
</dbReference>
<dbReference type="PROSITE" id="PS01131">
    <property type="entry name" value="RRNA_A_DIMETH"/>
    <property type="match status" value="1"/>
</dbReference>
<comment type="function">
    <text evidence="7">Specifically dimethylates two adjacent adenosines (A1518 and A1519) in the loop of a conserved hairpin near the 3'-end of 16S rRNA in the 30S particle. May play a critical role in biogenesis of 30S subunits.</text>
</comment>
<dbReference type="EC" id="2.1.1.182" evidence="7"/>
<dbReference type="Proteomes" id="UP000199288">
    <property type="component" value="Unassembled WGS sequence"/>
</dbReference>
<feature type="binding site" evidence="7 8">
    <location>
        <position position="107"/>
    </location>
    <ligand>
        <name>S-adenosyl-L-methionine</name>
        <dbReference type="ChEBI" id="CHEBI:59789"/>
    </ligand>
</feature>
<comment type="similarity">
    <text evidence="7">Belongs to the class I-like SAM-binding methyltransferase superfamily. rRNA adenine N(6)-methyltransferase family. RsmA subfamily.</text>
</comment>
<dbReference type="InterPro" id="IPR020598">
    <property type="entry name" value="rRNA_Ade_methylase_Trfase_N"/>
</dbReference>
<feature type="binding site" evidence="7 8">
    <location>
        <position position="31"/>
    </location>
    <ligand>
        <name>S-adenosyl-L-methionine</name>
        <dbReference type="ChEBI" id="CHEBI:59789"/>
    </ligand>
</feature>
<sequence>MTVRLLTPPDIRALAERLNIRPTKQLGQNFVHDAGTVRAIAASAGIAPGDNVLEIGPGLGSLTLALLETGARVSAVEIDPILAGALPETIATFAPEAAANFAVTCRDALTIADASDLAVPESFASAEPPASPFTPTALVANLPYNVAVPILLTLLAALPSLTTVVIMVQAEVADRIAAEPGSRIYGVPSVKTQFYGTARRTRTIGRTVFWPVPNVDSAIVRIDRHTVPLIPDEHAPGITTDEPARDITADEPAPGITTGSGPVPIFATADGFLKPHSKAHKAAEKEYNSSQPAPAPAPAPALARPPAREEIFRVIDAAFAQRRKTLRAALASWAGSPATAEAILTRAEIDPKTRGEQLRITDFIAIARAKNELDASAAPEDGTM</sequence>
<dbReference type="Pfam" id="PF00398">
    <property type="entry name" value="RrnaAD"/>
    <property type="match status" value="1"/>
</dbReference>
<comment type="catalytic activity">
    <reaction evidence="7">
        <text>adenosine(1518)/adenosine(1519) in 16S rRNA + 4 S-adenosyl-L-methionine = N(6)-dimethyladenosine(1518)/N(6)-dimethyladenosine(1519) in 16S rRNA + 4 S-adenosyl-L-homocysteine + 4 H(+)</text>
        <dbReference type="Rhea" id="RHEA:19609"/>
        <dbReference type="Rhea" id="RHEA-COMP:10232"/>
        <dbReference type="Rhea" id="RHEA-COMP:10233"/>
        <dbReference type="ChEBI" id="CHEBI:15378"/>
        <dbReference type="ChEBI" id="CHEBI:57856"/>
        <dbReference type="ChEBI" id="CHEBI:59789"/>
        <dbReference type="ChEBI" id="CHEBI:74411"/>
        <dbReference type="ChEBI" id="CHEBI:74493"/>
        <dbReference type="EC" id="2.1.1.182"/>
    </reaction>
</comment>
<dbReference type="EMBL" id="FNQV01000007">
    <property type="protein sequence ID" value="SEA32353.1"/>
    <property type="molecule type" value="Genomic_DNA"/>
</dbReference>
<dbReference type="GO" id="GO:0052908">
    <property type="term" value="F:16S rRNA (adenine(1518)-N(6)/adenine(1519)-N(6))-dimethyltransferase activity"/>
    <property type="evidence" value="ECO:0007669"/>
    <property type="project" value="UniProtKB-EC"/>
</dbReference>
<evidence type="ECO:0000256" key="2">
    <source>
        <dbReference type="ARBA" id="ARBA00022552"/>
    </source>
</evidence>
<feature type="domain" description="Ribosomal RNA adenine methylase transferase N-terminal" evidence="10">
    <location>
        <begin position="36"/>
        <end position="226"/>
    </location>
</feature>
<dbReference type="Gene3D" id="3.40.50.150">
    <property type="entry name" value="Vaccinia Virus protein VP39"/>
    <property type="match status" value="1"/>
</dbReference>
<evidence type="ECO:0000256" key="5">
    <source>
        <dbReference type="ARBA" id="ARBA00022691"/>
    </source>
</evidence>
<evidence type="ECO:0000256" key="7">
    <source>
        <dbReference type="HAMAP-Rule" id="MF_00607"/>
    </source>
</evidence>
<dbReference type="FunFam" id="1.10.8.100:FF:000003">
    <property type="entry name" value="Ribosomal RNA small subunit methyltransferase A"/>
    <property type="match status" value="1"/>
</dbReference>
<dbReference type="FunFam" id="3.40.50.150:FF:000023">
    <property type="entry name" value="Ribosomal RNA small subunit methyltransferase A"/>
    <property type="match status" value="1"/>
</dbReference>
<evidence type="ECO:0000256" key="9">
    <source>
        <dbReference type="SAM" id="MobiDB-lite"/>
    </source>
</evidence>
<dbReference type="HAMAP" id="MF_00607">
    <property type="entry name" value="16SrRNA_methyltr_A"/>
    <property type="match status" value="1"/>
</dbReference>
<feature type="binding site" evidence="7 8">
    <location>
        <position position="141"/>
    </location>
    <ligand>
        <name>S-adenosyl-L-methionine</name>
        <dbReference type="ChEBI" id="CHEBI:59789"/>
    </ligand>
</feature>
<keyword evidence="1 7" id="KW-0963">Cytoplasm</keyword>
<dbReference type="GO" id="GO:0003723">
    <property type="term" value="F:RNA binding"/>
    <property type="evidence" value="ECO:0007669"/>
    <property type="project" value="UniProtKB-UniRule"/>
</dbReference>
<keyword evidence="3 7" id="KW-0489">Methyltransferase</keyword>
<dbReference type="Gene3D" id="1.10.8.100">
    <property type="entry name" value="Ribosomal RNA adenine dimethylase-like, domain 2"/>
    <property type="match status" value="1"/>
</dbReference>
<gene>
    <name evidence="7" type="primary">rsmA</name>
    <name evidence="7" type="synonym">ksgA</name>
    <name evidence="11" type="ORF">SAMN02910418_01365</name>
</gene>
<dbReference type="InterPro" id="IPR001737">
    <property type="entry name" value="KsgA/Erm"/>
</dbReference>